<keyword evidence="6" id="KW-1185">Reference proteome</keyword>
<dbReference type="Proteomes" id="UP000035337">
    <property type="component" value="Chromosome"/>
</dbReference>
<dbReference type="STRING" id="1408281.Epro_0248"/>
<dbReference type="RefSeq" id="WP_052569846.1">
    <property type="nucleotide sequence ID" value="NZ_CP009498.1"/>
</dbReference>
<reference evidence="5 6" key="1">
    <citation type="submission" date="2014-09" db="EMBL/GenBank/DDBJ databases">
        <title>Complete genome sequence of Endomicrobium proavitum.</title>
        <authorList>
            <person name="Zheng H."/>
        </authorList>
    </citation>
    <scope>NUCLEOTIDE SEQUENCE [LARGE SCALE GENOMIC DNA]</scope>
    <source>
        <strain evidence="5 6">Rsa215</strain>
    </source>
</reference>
<evidence type="ECO:0000256" key="3">
    <source>
        <dbReference type="PIRSR" id="PIRSR005384-1"/>
    </source>
</evidence>
<dbReference type="PATRIC" id="fig|1408281.3.peg.257"/>
<feature type="binding site" evidence="4">
    <location>
        <position position="139"/>
    </location>
    <ligand>
        <name>D-ribulose 5-phosphate</name>
        <dbReference type="ChEBI" id="CHEBI:58121"/>
    </ligand>
</feature>
<evidence type="ECO:0000256" key="4">
    <source>
        <dbReference type="PIRSR" id="PIRSR005384-2"/>
    </source>
</evidence>
<feature type="binding site" evidence="4">
    <location>
        <begin position="12"/>
        <end position="13"/>
    </location>
    <ligand>
        <name>D-ribulose 5-phosphate</name>
        <dbReference type="ChEBI" id="CHEBI:58121"/>
    </ligand>
</feature>
<proteinExistence type="inferred from homology"/>
<dbReference type="GO" id="GO:0016861">
    <property type="term" value="F:intramolecular oxidoreductase activity, interconverting aldoses and ketoses"/>
    <property type="evidence" value="ECO:0007669"/>
    <property type="project" value="UniProtKB-ARBA"/>
</dbReference>
<gene>
    <name evidence="5" type="primary">rpiB</name>
    <name evidence="5" type="ORF">Epro_0248</name>
</gene>
<evidence type="ECO:0000313" key="6">
    <source>
        <dbReference type="Proteomes" id="UP000035337"/>
    </source>
</evidence>
<dbReference type="InterPro" id="IPR004785">
    <property type="entry name" value="RpiB"/>
</dbReference>
<feature type="active site" description="Proton acceptor" evidence="3">
    <location>
        <position position="69"/>
    </location>
</feature>
<dbReference type="PANTHER" id="PTHR30345">
    <property type="entry name" value="RIBOSE-5-PHOSPHATE ISOMERASE B"/>
    <property type="match status" value="1"/>
</dbReference>
<dbReference type="AlphaFoldDB" id="A0A0G3WID2"/>
<evidence type="ECO:0000313" key="5">
    <source>
        <dbReference type="EMBL" id="AKL97627.1"/>
    </source>
</evidence>
<dbReference type="NCBIfam" id="TIGR00689">
    <property type="entry name" value="rpiB_lacA_lacB"/>
    <property type="match status" value="1"/>
</dbReference>
<feature type="binding site" evidence="4">
    <location>
        <position position="103"/>
    </location>
    <ligand>
        <name>D-ribulose 5-phosphate</name>
        <dbReference type="ChEBI" id="CHEBI:58121"/>
    </ligand>
</feature>
<name>A0A0G3WID2_9BACT</name>
<feature type="binding site" evidence="4">
    <location>
        <begin position="70"/>
        <end position="74"/>
    </location>
    <ligand>
        <name>D-ribulose 5-phosphate</name>
        <dbReference type="ChEBI" id="CHEBI:58121"/>
    </ligand>
</feature>
<dbReference type="KEGG" id="epo:Epro_0248"/>
<dbReference type="PIRSF" id="PIRSF005384">
    <property type="entry name" value="RpiB_LacA_B"/>
    <property type="match status" value="1"/>
</dbReference>
<sequence>MAEIKKLAFGTDHAAAAVRNTVREYLLSLGYEVEDFGYDGEGSCDYPDFAVKVAQSVRDKKADKGVLICGTGIGMSIAANKVKGVIAAPCWDEDTAKLAAQHNGADILCLGSRTATVNEICSRIKTFLSTEFEPRHAKRIEKIKEIENKQCSK</sequence>
<dbReference type="Pfam" id="PF02502">
    <property type="entry name" value="LacAB_rpiB"/>
    <property type="match status" value="1"/>
</dbReference>
<accession>A0A0G3WID2</accession>
<feature type="active site" description="Proton donor" evidence="3">
    <location>
        <position position="102"/>
    </location>
</feature>
<dbReference type="NCBIfam" id="TIGR01120">
    <property type="entry name" value="rpiB"/>
    <property type="match status" value="1"/>
</dbReference>
<keyword evidence="2" id="KW-0413">Isomerase</keyword>
<evidence type="ECO:0000256" key="2">
    <source>
        <dbReference type="ARBA" id="ARBA00023235"/>
    </source>
</evidence>
<comment type="similarity">
    <text evidence="1">Belongs to the LacAB/RpiB family.</text>
</comment>
<dbReference type="Gene3D" id="3.40.1400.10">
    <property type="entry name" value="Sugar-phosphate isomerase, RpiB/LacA/LacB"/>
    <property type="match status" value="1"/>
</dbReference>
<dbReference type="InterPro" id="IPR036569">
    <property type="entry name" value="RpiB_LacA_LacB_sf"/>
</dbReference>
<dbReference type="PANTHER" id="PTHR30345:SF0">
    <property type="entry name" value="DNA DAMAGE-REPAIR_TOLERATION PROTEIN DRT102"/>
    <property type="match status" value="1"/>
</dbReference>
<dbReference type="GO" id="GO:0005975">
    <property type="term" value="P:carbohydrate metabolic process"/>
    <property type="evidence" value="ECO:0007669"/>
    <property type="project" value="InterPro"/>
</dbReference>
<dbReference type="OrthoDB" id="1778624at2"/>
<feature type="binding site" evidence="4">
    <location>
        <position position="113"/>
    </location>
    <ligand>
        <name>D-ribulose 5-phosphate</name>
        <dbReference type="ChEBI" id="CHEBI:58121"/>
    </ligand>
</feature>
<dbReference type="EMBL" id="CP009498">
    <property type="protein sequence ID" value="AKL97627.1"/>
    <property type="molecule type" value="Genomic_DNA"/>
</dbReference>
<dbReference type="NCBIfam" id="NF004051">
    <property type="entry name" value="PRK05571.1"/>
    <property type="match status" value="1"/>
</dbReference>
<dbReference type="SUPFAM" id="SSF89623">
    <property type="entry name" value="Ribose/Galactose isomerase RpiB/AlsB"/>
    <property type="match status" value="1"/>
</dbReference>
<evidence type="ECO:0000256" key="1">
    <source>
        <dbReference type="ARBA" id="ARBA00008754"/>
    </source>
</evidence>
<protein>
    <submittedName>
        <fullName evidence="5">Ribose 5-phosphate epimerase</fullName>
    </submittedName>
</protein>
<feature type="binding site" evidence="4">
    <location>
        <position position="135"/>
    </location>
    <ligand>
        <name>D-ribulose 5-phosphate</name>
        <dbReference type="ChEBI" id="CHEBI:58121"/>
    </ligand>
</feature>
<dbReference type="InterPro" id="IPR003500">
    <property type="entry name" value="RpiB_LacA_LacB"/>
</dbReference>
<organism evidence="5 6">
    <name type="scientific">Endomicrobium proavitum</name>
    <dbReference type="NCBI Taxonomy" id="1408281"/>
    <lineage>
        <taxon>Bacteria</taxon>
        <taxon>Pseudomonadati</taxon>
        <taxon>Elusimicrobiota</taxon>
        <taxon>Endomicrobiia</taxon>
        <taxon>Endomicrobiales</taxon>
        <taxon>Endomicrobiaceae</taxon>
        <taxon>Endomicrobium</taxon>
    </lineage>
</organism>